<dbReference type="SUPFAM" id="SSF53300">
    <property type="entry name" value="vWA-like"/>
    <property type="match status" value="1"/>
</dbReference>
<proteinExistence type="predicted"/>
<keyword evidence="3" id="KW-1185">Reference proteome</keyword>
<organism evidence="2 3">
    <name type="scientific">Bonamia ostreae</name>
    <dbReference type="NCBI Taxonomy" id="126728"/>
    <lineage>
        <taxon>Eukaryota</taxon>
        <taxon>Sar</taxon>
        <taxon>Rhizaria</taxon>
        <taxon>Endomyxa</taxon>
        <taxon>Ascetosporea</taxon>
        <taxon>Haplosporida</taxon>
        <taxon>Bonamia</taxon>
    </lineage>
</organism>
<sequence length="191" mass="21230">MPVSNCIFNLAICIDSSGDTQIDGIFEFEKYLAVQYNNNVTFTSQEKFIDTMVNGFATYVENYVPYGNYATTEEVNGAIMDASPLKDSAGTQIGGCMHDVYTRSAGNLPIVVFILIDGDPNGDSYNLTEISWLMRENSFMIQAGGFSSVSSDILTDITGDPDLFVYGTKVQELDFLIDYLTNDICELRFWI</sequence>
<dbReference type="Gene3D" id="3.40.50.410">
    <property type="entry name" value="von Willebrand factor, type A domain"/>
    <property type="match status" value="1"/>
</dbReference>
<name>A0ABV2AKP3_9EUKA</name>
<feature type="domain" description="VWFA" evidence="1">
    <location>
        <begin position="9"/>
        <end position="184"/>
    </location>
</feature>
<evidence type="ECO:0000313" key="3">
    <source>
        <dbReference type="Proteomes" id="UP001439008"/>
    </source>
</evidence>
<dbReference type="InterPro" id="IPR036465">
    <property type="entry name" value="vWFA_dom_sf"/>
</dbReference>
<comment type="caution">
    <text evidence="2">The sequence shown here is derived from an EMBL/GenBank/DDBJ whole genome shotgun (WGS) entry which is preliminary data.</text>
</comment>
<evidence type="ECO:0000259" key="1">
    <source>
        <dbReference type="PROSITE" id="PS50234"/>
    </source>
</evidence>
<dbReference type="InterPro" id="IPR002035">
    <property type="entry name" value="VWF_A"/>
</dbReference>
<accession>A0ABV2AKP3</accession>
<reference evidence="2 3" key="1">
    <citation type="journal article" date="2024" name="BMC Biol.">
        <title>Comparative genomics of Ascetosporea gives new insight into the evolutionary basis for animal parasitism in Rhizaria.</title>
        <authorList>
            <person name="Hiltunen Thoren M."/>
            <person name="Onut-Brannstrom I."/>
            <person name="Alfjorden A."/>
            <person name="Peckova H."/>
            <person name="Swords F."/>
            <person name="Hooper C."/>
            <person name="Holzer A.S."/>
            <person name="Bass D."/>
            <person name="Burki F."/>
        </authorList>
    </citation>
    <scope>NUCLEOTIDE SEQUENCE [LARGE SCALE GENOMIC DNA]</scope>
    <source>
        <strain evidence="2">20-A016</strain>
    </source>
</reference>
<dbReference type="EMBL" id="JBDODL010000563">
    <property type="protein sequence ID" value="MES1920233.1"/>
    <property type="molecule type" value="Genomic_DNA"/>
</dbReference>
<gene>
    <name evidence="2" type="ORF">MHBO_001925</name>
</gene>
<dbReference type="PROSITE" id="PS50234">
    <property type="entry name" value="VWFA"/>
    <property type="match status" value="1"/>
</dbReference>
<evidence type="ECO:0000313" key="2">
    <source>
        <dbReference type="EMBL" id="MES1920233.1"/>
    </source>
</evidence>
<dbReference type="Proteomes" id="UP001439008">
    <property type="component" value="Unassembled WGS sequence"/>
</dbReference>
<protein>
    <recommendedName>
        <fullName evidence="1">VWFA domain-containing protein</fullName>
    </recommendedName>
</protein>